<dbReference type="Proteomes" id="UP000593577">
    <property type="component" value="Unassembled WGS sequence"/>
</dbReference>
<name>A0A7J8YEB7_GOSAI</name>
<keyword evidence="2" id="KW-1185">Reference proteome</keyword>
<feature type="non-terminal residue" evidence="1">
    <location>
        <position position="88"/>
    </location>
</feature>
<dbReference type="AlphaFoldDB" id="A0A7J8YEB7"/>
<protein>
    <submittedName>
        <fullName evidence="1">Uncharacterized protein</fullName>
    </submittedName>
</protein>
<evidence type="ECO:0000313" key="1">
    <source>
        <dbReference type="EMBL" id="MBA0697887.1"/>
    </source>
</evidence>
<comment type="caution">
    <text evidence="1">The sequence shown here is derived from an EMBL/GenBank/DDBJ whole genome shotgun (WGS) entry which is preliminary data.</text>
</comment>
<organism evidence="1 2">
    <name type="scientific">Gossypium aridum</name>
    <name type="common">American cotton</name>
    <name type="synonym">Erioxylum aridum</name>
    <dbReference type="NCBI Taxonomy" id="34290"/>
    <lineage>
        <taxon>Eukaryota</taxon>
        <taxon>Viridiplantae</taxon>
        <taxon>Streptophyta</taxon>
        <taxon>Embryophyta</taxon>
        <taxon>Tracheophyta</taxon>
        <taxon>Spermatophyta</taxon>
        <taxon>Magnoliopsida</taxon>
        <taxon>eudicotyledons</taxon>
        <taxon>Gunneridae</taxon>
        <taxon>Pentapetalae</taxon>
        <taxon>rosids</taxon>
        <taxon>malvids</taxon>
        <taxon>Malvales</taxon>
        <taxon>Malvaceae</taxon>
        <taxon>Malvoideae</taxon>
        <taxon>Gossypium</taxon>
    </lineage>
</organism>
<proteinExistence type="predicted"/>
<accession>A0A7J8YEB7</accession>
<reference evidence="1 2" key="1">
    <citation type="journal article" date="2019" name="Genome Biol. Evol.">
        <title>Insights into the evolution of the New World diploid cottons (Gossypium, subgenus Houzingenia) based on genome sequencing.</title>
        <authorList>
            <person name="Grover C.E."/>
            <person name="Arick M.A. 2nd"/>
            <person name="Thrash A."/>
            <person name="Conover J.L."/>
            <person name="Sanders W.S."/>
            <person name="Peterson D.G."/>
            <person name="Frelichowski J.E."/>
            <person name="Scheffler J.A."/>
            <person name="Scheffler B.E."/>
            <person name="Wendel J.F."/>
        </authorList>
    </citation>
    <scope>NUCLEOTIDE SEQUENCE [LARGE SCALE GENOMIC DNA]</scope>
    <source>
        <strain evidence="1">185</strain>
        <tissue evidence="1">Leaf</tissue>
    </source>
</reference>
<gene>
    <name evidence="1" type="ORF">Goari_021406</name>
</gene>
<sequence>MCTRPENEIYHHMANQRLQVIPASCKSSLSPSVADHPFRPTTNHRLGKLLPQQIANQTRAPPRADSSFCSSVYRVLEAVFSCCSPPKG</sequence>
<evidence type="ECO:0000313" key="2">
    <source>
        <dbReference type="Proteomes" id="UP000593577"/>
    </source>
</evidence>
<dbReference type="EMBL" id="JABFAA010000012">
    <property type="protein sequence ID" value="MBA0697887.1"/>
    <property type="molecule type" value="Genomic_DNA"/>
</dbReference>